<dbReference type="PANTHER" id="PTHR43194:SF2">
    <property type="entry name" value="PEROXISOMAL MEMBRANE PROTEIN LPX1"/>
    <property type="match status" value="1"/>
</dbReference>
<evidence type="ECO:0000259" key="1">
    <source>
        <dbReference type="Pfam" id="PF12697"/>
    </source>
</evidence>
<dbReference type="InterPro" id="IPR029058">
    <property type="entry name" value="AB_hydrolase_fold"/>
</dbReference>
<dbReference type="EMBL" id="BAAAPM010000003">
    <property type="protein sequence ID" value="GAA1715060.1"/>
    <property type="molecule type" value="Genomic_DNA"/>
</dbReference>
<protein>
    <submittedName>
        <fullName evidence="2">Alpha/beta hydrolase</fullName>
    </submittedName>
</protein>
<accession>A0ABN2IZP1</accession>
<dbReference type="Gene3D" id="3.40.50.1820">
    <property type="entry name" value="alpha/beta hydrolase"/>
    <property type="match status" value="1"/>
</dbReference>
<dbReference type="PANTHER" id="PTHR43194">
    <property type="entry name" value="HYDROLASE ALPHA/BETA FOLD FAMILY"/>
    <property type="match status" value="1"/>
</dbReference>
<evidence type="ECO:0000313" key="2">
    <source>
        <dbReference type="EMBL" id="GAA1715060.1"/>
    </source>
</evidence>
<sequence length="281" mass="29311">MRALPDAGTVARTTGGPVPPPALLPAPVVLVHGSRTSRTMWRRQLQVLAAAGVTVVAVELPGHGARSPEPFTLGAALEAVREGVRAVGGRALVVGVSLGGYLAIEHRARFPHESAGLVAASCSTPASSPLRPAWLRLARWIEGWPDQGERLNDRFVRLMLTPEAADDAGAGGFALTVMSAVLRELAPTDTLGALAAAASPVWLVNGRFDHFRGAERALLAAARSAGAQARLVVVPHARHLVSLDAPVAFSRVVLEAAWDPAVVTAVVEPADQALPRRRTGG</sequence>
<proteinExistence type="predicted"/>
<dbReference type="SUPFAM" id="SSF53474">
    <property type="entry name" value="alpha/beta-Hydrolases"/>
    <property type="match status" value="1"/>
</dbReference>
<organism evidence="2 3">
    <name type="scientific">Isoptericola hypogeus</name>
    <dbReference type="NCBI Taxonomy" id="300179"/>
    <lineage>
        <taxon>Bacteria</taxon>
        <taxon>Bacillati</taxon>
        <taxon>Actinomycetota</taxon>
        <taxon>Actinomycetes</taxon>
        <taxon>Micrococcales</taxon>
        <taxon>Promicromonosporaceae</taxon>
        <taxon>Isoptericola</taxon>
    </lineage>
</organism>
<name>A0ABN2IZP1_9MICO</name>
<comment type="caution">
    <text evidence="2">The sequence shown here is derived from an EMBL/GenBank/DDBJ whole genome shotgun (WGS) entry which is preliminary data.</text>
</comment>
<dbReference type="RefSeq" id="WP_344246097.1">
    <property type="nucleotide sequence ID" value="NZ_BAAAPM010000003.1"/>
</dbReference>
<dbReference type="InterPro" id="IPR050228">
    <property type="entry name" value="Carboxylesterase_BioH"/>
</dbReference>
<reference evidence="2 3" key="1">
    <citation type="journal article" date="2019" name="Int. J. Syst. Evol. Microbiol.">
        <title>The Global Catalogue of Microorganisms (GCM) 10K type strain sequencing project: providing services to taxonomists for standard genome sequencing and annotation.</title>
        <authorList>
            <consortium name="The Broad Institute Genomics Platform"/>
            <consortium name="The Broad Institute Genome Sequencing Center for Infectious Disease"/>
            <person name="Wu L."/>
            <person name="Ma J."/>
        </authorList>
    </citation>
    <scope>NUCLEOTIDE SEQUENCE [LARGE SCALE GENOMIC DNA]</scope>
    <source>
        <strain evidence="2 3">JCM 15589</strain>
    </source>
</reference>
<dbReference type="Proteomes" id="UP001501138">
    <property type="component" value="Unassembled WGS sequence"/>
</dbReference>
<dbReference type="GO" id="GO:0016787">
    <property type="term" value="F:hydrolase activity"/>
    <property type="evidence" value="ECO:0007669"/>
    <property type="project" value="UniProtKB-KW"/>
</dbReference>
<gene>
    <name evidence="2" type="ORF">GCM10009809_09040</name>
</gene>
<dbReference type="InterPro" id="IPR000073">
    <property type="entry name" value="AB_hydrolase_1"/>
</dbReference>
<keyword evidence="3" id="KW-1185">Reference proteome</keyword>
<evidence type="ECO:0000313" key="3">
    <source>
        <dbReference type="Proteomes" id="UP001501138"/>
    </source>
</evidence>
<feature type="domain" description="AB hydrolase-1" evidence="1">
    <location>
        <begin position="28"/>
        <end position="250"/>
    </location>
</feature>
<dbReference type="Pfam" id="PF12697">
    <property type="entry name" value="Abhydrolase_6"/>
    <property type="match status" value="1"/>
</dbReference>
<keyword evidence="2" id="KW-0378">Hydrolase</keyword>